<reference evidence="1 2" key="1">
    <citation type="submission" date="2018-03" db="EMBL/GenBank/DDBJ databases">
        <title>Genomic Encyclopedia of Type Strains, Phase III (KMG-III): the genomes of soil and plant-associated and newly described type strains.</title>
        <authorList>
            <person name="Whitman W."/>
        </authorList>
    </citation>
    <scope>NUCLEOTIDE SEQUENCE [LARGE SCALE GENOMIC DNA]</scope>
    <source>
        <strain evidence="1 2">CGMCC 4.7125</strain>
    </source>
</reference>
<dbReference type="Proteomes" id="UP000238362">
    <property type="component" value="Unassembled WGS sequence"/>
</dbReference>
<keyword evidence="2" id="KW-1185">Reference proteome</keyword>
<dbReference type="InterPro" id="IPR004027">
    <property type="entry name" value="SEC_C_motif"/>
</dbReference>
<dbReference type="Pfam" id="PF02810">
    <property type="entry name" value="SEC-C"/>
    <property type="match status" value="1"/>
</dbReference>
<dbReference type="Gene3D" id="3.10.450.50">
    <property type="match status" value="1"/>
</dbReference>
<dbReference type="RefSeq" id="WP_146147456.1">
    <property type="nucleotide sequence ID" value="NZ_PVNH01000002.1"/>
</dbReference>
<proteinExistence type="predicted"/>
<dbReference type="OrthoDB" id="3343588at2"/>
<accession>A0A2T0M0S6</accession>
<evidence type="ECO:0000313" key="1">
    <source>
        <dbReference type="EMBL" id="PRX50192.1"/>
    </source>
</evidence>
<organism evidence="1 2">
    <name type="scientific">Prauserella shujinwangii</name>
    <dbReference type="NCBI Taxonomy" id="1453103"/>
    <lineage>
        <taxon>Bacteria</taxon>
        <taxon>Bacillati</taxon>
        <taxon>Actinomycetota</taxon>
        <taxon>Actinomycetes</taxon>
        <taxon>Pseudonocardiales</taxon>
        <taxon>Pseudonocardiaceae</taxon>
        <taxon>Prauserella</taxon>
    </lineage>
</organism>
<protein>
    <submittedName>
        <fullName evidence="1">SEC-C motif-containing protein</fullName>
    </submittedName>
</protein>
<dbReference type="SUPFAM" id="SSF103642">
    <property type="entry name" value="Sec-C motif"/>
    <property type="match status" value="1"/>
</dbReference>
<comment type="caution">
    <text evidence="1">The sequence shown here is derived from an EMBL/GenBank/DDBJ whole genome shotgun (WGS) entry which is preliminary data.</text>
</comment>
<dbReference type="Gene3D" id="1.25.40.10">
    <property type="entry name" value="Tetratricopeptide repeat domain"/>
    <property type="match status" value="1"/>
</dbReference>
<dbReference type="AlphaFoldDB" id="A0A2T0M0S6"/>
<gene>
    <name evidence="1" type="ORF">B0I33_102311</name>
</gene>
<dbReference type="EMBL" id="PVNH01000002">
    <property type="protein sequence ID" value="PRX50192.1"/>
    <property type="molecule type" value="Genomic_DNA"/>
</dbReference>
<sequence>MRAEDLARDLEQAALDEPEDHAQCMLEAAGYWHLAGRDDRAREIFEQYLDTDQAVVPDPRLAYADFLLDVGEEDRARELADEAWRDAALSVADHEFGGEIFEVALGEPETALHWYNRGVALAVDPTTPPTAAELARDVALLGLFAGRRRVREQLGHVADDWDALAAAAAEAARTEFAGRELPPPPQRVAVLYFPRAELAEYLRRWPGGYPGFTDAADPHTDHRREVERALRNDVSGVTLAVATGAVARFAEFAERHGLDPTEAATRARYAAHLGNEGAVVPWPPGRNDRCWCGSGRKYKKCCGSPGFLD</sequence>
<dbReference type="InterPro" id="IPR011990">
    <property type="entry name" value="TPR-like_helical_dom_sf"/>
</dbReference>
<dbReference type="SUPFAM" id="SSF48452">
    <property type="entry name" value="TPR-like"/>
    <property type="match status" value="1"/>
</dbReference>
<evidence type="ECO:0000313" key="2">
    <source>
        <dbReference type="Proteomes" id="UP000238362"/>
    </source>
</evidence>
<name>A0A2T0M0S6_9PSEU</name>